<dbReference type="PANTHER" id="PTHR24421">
    <property type="entry name" value="NITRATE/NITRITE SENSOR PROTEIN NARX-RELATED"/>
    <property type="match status" value="1"/>
</dbReference>
<evidence type="ECO:0000256" key="4">
    <source>
        <dbReference type="ARBA" id="ARBA00022777"/>
    </source>
</evidence>
<dbReference type="PANTHER" id="PTHR24421:SF10">
    <property type="entry name" value="NITRATE_NITRITE SENSOR PROTEIN NARQ"/>
    <property type="match status" value="1"/>
</dbReference>
<evidence type="ECO:0000256" key="1">
    <source>
        <dbReference type="ARBA" id="ARBA00000085"/>
    </source>
</evidence>
<dbReference type="Gene3D" id="1.25.40.10">
    <property type="entry name" value="Tetratricopeptide repeat domain"/>
    <property type="match status" value="1"/>
</dbReference>
<feature type="coiled-coil region" evidence="7">
    <location>
        <begin position="43"/>
        <end position="70"/>
    </location>
</feature>
<sequence>MKIVPASKFFYVILGFLVILGCTKVVEEKNKVISKKDSTEIWLAQSKSRKLTLEERKKALEKAFEAAQSKTSDSLRSHYFSEIAIEAELLNNDPLFKKVNLENLNLAVKLQDTFKTGDAHWSYGMYYQEKEVIDSAYYHFHKAYESFKSVHHELYTANMLYNLGFIQGRIKDYTGSEISMIEAIAIYKKLDRNLNLYRCYNYLGIVYNNLDEYDRSIYYHNKALEYLEKVENKRNYKEGSLSNIGLVYQKQRNYESAIESFEKALNNSDLKVRDLNFYARLKDNIAYTKFLNADTANVENEFKYALNIRDSLKNISGVVISNRHLSEFYAAKFDTVKAVELATEAYDLAEQVDNNRDKLETLLLLSKVNKQEANIYLAEYVHLNDSLQIEERKTRNKFTRIKFETDEYIEETEKLSEERILISIGAVFVIAILSFAYFLRVQTAKNKELVFEKEQQKTNQEIFSLMLKQQSKLEEGRMKERHRISADLHDGVLGKIFGTRLGLGFLDIKGDDGTIEKHQSYIDELQNIEKEIRTISHELKNEILSSKEDFFTIIEELIQQKSSLGEFKYTSNFDSNIHWDDISDEIKINYYRIIQEALQNIIKYANATQITISIELEESNINLKITDNGRGFNLKNKRKGIGLKNMVSRTNNINGIFKINSKITKGTTIFVSSPLQKPNYE</sequence>
<dbReference type="PROSITE" id="PS51257">
    <property type="entry name" value="PROKAR_LIPOPROTEIN"/>
    <property type="match status" value="1"/>
</dbReference>
<keyword evidence="11" id="KW-1185">Reference proteome</keyword>
<proteinExistence type="predicted"/>
<dbReference type="CDD" id="cd16917">
    <property type="entry name" value="HATPase_UhpB-NarQ-NarX-like"/>
    <property type="match status" value="1"/>
</dbReference>
<dbReference type="InterPro" id="IPR036890">
    <property type="entry name" value="HATPase_C_sf"/>
</dbReference>
<dbReference type="PROSITE" id="PS50109">
    <property type="entry name" value="HIS_KIN"/>
    <property type="match status" value="1"/>
</dbReference>
<evidence type="ECO:0000256" key="5">
    <source>
        <dbReference type="ARBA" id="ARBA00023012"/>
    </source>
</evidence>
<dbReference type="RefSeq" id="WP_089380415.1">
    <property type="nucleotide sequence ID" value="NZ_FZNT01000002.1"/>
</dbReference>
<dbReference type="InterPro" id="IPR003594">
    <property type="entry name" value="HATPase_dom"/>
</dbReference>
<dbReference type="OrthoDB" id="977000at2"/>
<keyword evidence="8" id="KW-0812">Transmembrane</keyword>
<dbReference type="InterPro" id="IPR005467">
    <property type="entry name" value="His_kinase_dom"/>
</dbReference>
<evidence type="ECO:0000259" key="9">
    <source>
        <dbReference type="PROSITE" id="PS50109"/>
    </source>
</evidence>
<keyword evidence="3" id="KW-0808">Transferase</keyword>
<dbReference type="EMBL" id="FZNT01000002">
    <property type="protein sequence ID" value="SNR38958.1"/>
    <property type="molecule type" value="Genomic_DNA"/>
</dbReference>
<evidence type="ECO:0000313" key="11">
    <source>
        <dbReference type="Proteomes" id="UP000198384"/>
    </source>
</evidence>
<dbReference type="InterPro" id="IPR019734">
    <property type="entry name" value="TPR_rpt"/>
</dbReference>
<comment type="catalytic activity">
    <reaction evidence="1">
        <text>ATP + protein L-histidine = ADP + protein N-phospho-L-histidine.</text>
        <dbReference type="EC" id="2.7.13.3"/>
    </reaction>
</comment>
<dbReference type="Pfam" id="PF13424">
    <property type="entry name" value="TPR_12"/>
    <property type="match status" value="1"/>
</dbReference>
<dbReference type="SUPFAM" id="SSF55874">
    <property type="entry name" value="ATPase domain of HSP90 chaperone/DNA topoisomerase II/histidine kinase"/>
    <property type="match status" value="1"/>
</dbReference>
<dbReference type="PROSITE" id="PS50005">
    <property type="entry name" value="TPR"/>
    <property type="match status" value="1"/>
</dbReference>
<feature type="repeat" description="TPR" evidence="6">
    <location>
        <begin position="238"/>
        <end position="271"/>
    </location>
</feature>
<dbReference type="Gene3D" id="3.30.565.10">
    <property type="entry name" value="Histidine kinase-like ATPase, C-terminal domain"/>
    <property type="match status" value="1"/>
</dbReference>
<reference evidence="10 11" key="1">
    <citation type="submission" date="2017-06" db="EMBL/GenBank/DDBJ databases">
        <authorList>
            <person name="Kim H.J."/>
            <person name="Triplett B.A."/>
        </authorList>
    </citation>
    <scope>NUCLEOTIDE SEQUENCE [LARGE SCALE GENOMIC DNA]</scope>
    <source>
        <strain evidence="10 11">DSM 29150</strain>
    </source>
</reference>
<dbReference type="GO" id="GO:0004673">
    <property type="term" value="F:protein histidine kinase activity"/>
    <property type="evidence" value="ECO:0007669"/>
    <property type="project" value="UniProtKB-EC"/>
</dbReference>
<dbReference type="SMART" id="SM00387">
    <property type="entry name" value="HATPase_c"/>
    <property type="match status" value="1"/>
</dbReference>
<accession>A0A238VXJ2</accession>
<dbReference type="Proteomes" id="UP000198384">
    <property type="component" value="Unassembled WGS sequence"/>
</dbReference>
<keyword evidence="5" id="KW-0902">Two-component regulatory system</keyword>
<keyword evidence="8" id="KW-0472">Membrane</keyword>
<dbReference type="GO" id="GO:0000160">
    <property type="term" value="P:phosphorelay signal transduction system"/>
    <property type="evidence" value="ECO:0007669"/>
    <property type="project" value="UniProtKB-KW"/>
</dbReference>
<feature type="transmembrane region" description="Helical" evidence="8">
    <location>
        <begin position="420"/>
        <end position="439"/>
    </location>
</feature>
<evidence type="ECO:0000256" key="6">
    <source>
        <dbReference type="PROSITE-ProRule" id="PRU00339"/>
    </source>
</evidence>
<evidence type="ECO:0000256" key="8">
    <source>
        <dbReference type="SAM" id="Phobius"/>
    </source>
</evidence>
<keyword evidence="4 10" id="KW-0418">Kinase</keyword>
<dbReference type="InterPro" id="IPR050482">
    <property type="entry name" value="Sensor_HK_TwoCompSys"/>
</dbReference>
<evidence type="ECO:0000313" key="10">
    <source>
        <dbReference type="EMBL" id="SNR38958.1"/>
    </source>
</evidence>
<gene>
    <name evidence="10" type="ORF">SAMN06265371_102214</name>
</gene>
<dbReference type="EC" id="2.7.13.3" evidence="2"/>
<keyword evidence="8" id="KW-1133">Transmembrane helix</keyword>
<evidence type="ECO:0000256" key="7">
    <source>
        <dbReference type="SAM" id="Coils"/>
    </source>
</evidence>
<keyword evidence="6" id="KW-0802">TPR repeat</keyword>
<dbReference type="SUPFAM" id="SSF48452">
    <property type="entry name" value="TPR-like"/>
    <property type="match status" value="2"/>
</dbReference>
<dbReference type="SMART" id="SM00028">
    <property type="entry name" value="TPR"/>
    <property type="match status" value="3"/>
</dbReference>
<protein>
    <recommendedName>
        <fullName evidence="2">histidine kinase</fullName>
        <ecNumber evidence="2">2.7.13.3</ecNumber>
    </recommendedName>
</protein>
<dbReference type="Pfam" id="PF02518">
    <property type="entry name" value="HATPase_c"/>
    <property type="match status" value="1"/>
</dbReference>
<feature type="domain" description="Histidine kinase" evidence="9">
    <location>
        <begin position="592"/>
        <end position="677"/>
    </location>
</feature>
<dbReference type="AlphaFoldDB" id="A0A238VXJ2"/>
<name>A0A238VXJ2_9FLAO</name>
<evidence type="ECO:0000256" key="3">
    <source>
        <dbReference type="ARBA" id="ARBA00022679"/>
    </source>
</evidence>
<organism evidence="10 11">
    <name type="scientific">Lutibacter agarilyticus</name>
    <dbReference type="NCBI Taxonomy" id="1109740"/>
    <lineage>
        <taxon>Bacteria</taxon>
        <taxon>Pseudomonadati</taxon>
        <taxon>Bacteroidota</taxon>
        <taxon>Flavobacteriia</taxon>
        <taxon>Flavobacteriales</taxon>
        <taxon>Flavobacteriaceae</taxon>
        <taxon>Lutibacter</taxon>
    </lineage>
</organism>
<dbReference type="InterPro" id="IPR011990">
    <property type="entry name" value="TPR-like_helical_dom_sf"/>
</dbReference>
<evidence type="ECO:0000256" key="2">
    <source>
        <dbReference type="ARBA" id="ARBA00012438"/>
    </source>
</evidence>
<keyword evidence="7" id="KW-0175">Coiled coil</keyword>